<dbReference type="Proteomes" id="UP000244855">
    <property type="component" value="Unassembled WGS sequence"/>
</dbReference>
<evidence type="ECO:0000313" key="2">
    <source>
        <dbReference type="Proteomes" id="UP000244855"/>
    </source>
</evidence>
<evidence type="ECO:0000313" key="1">
    <source>
        <dbReference type="EMBL" id="PVH92891.1"/>
    </source>
</evidence>
<accession>A0A2V1D4D2</accession>
<keyword evidence="2" id="KW-1185">Reference proteome</keyword>
<reference evidence="1 2" key="1">
    <citation type="journal article" date="2018" name="Sci. Rep.">
        <title>Comparative genomics provides insights into the lifestyle and reveals functional heterogeneity of dark septate endophytic fungi.</title>
        <authorList>
            <person name="Knapp D.G."/>
            <person name="Nemeth J.B."/>
            <person name="Barry K."/>
            <person name="Hainaut M."/>
            <person name="Henrissat B."/>
            <person name="Johnson J."/>
            <person name="Kuo A."/>
            <person name="Lim J.H.P."/>
            <person name="Lipzen A."/>
            <person name="Nolan M."/>
            <person name="Ohm R.A."/>
            <person name="Tamas L."/>
            <person name="Grigoriev I.V."/>
            <person name="Spatafora J.W."/>
            <person name="Nagy L.G."/>
            <person name="Kovacs G.M."/>
        </authorList>
    </citation>
    <scope>NUCLEOTIDE SEQUENCE [LARGE SCALE GENOMIC DNA]</scope>
    <source>
        <strain evidence="1 2">DSE2036</strain>
    </source>
</reference>
<protein>
    <submittedName>
        <fullName evidence="1">Uncharacterized protein</fullName>
    </submittedName>
</protein>
<organism evidence="1 2">
    <name type="scientific">Periconia macrospinosa</name>
    <dbReference type="NCBI Taxonomy" id="97972"/>
    <lineage>
        <taxon>Eukaryota</taxon>
        <taxon>Fungi</taxon>
        <taxon>Dikarya</taxon>
        <taxon>Ascomycota</taxon>
        <taxon>Pezizomycotina</taxon>
        <taxon>Dothideomycetes</taxon>
        <taxon>Pleosporomycetidae</taxon>
        <taxon>Pleosporales</taxon>
        <taxon>Massarineae</taxon>
        <taxon>Periconiaceae</taxon>
        <taxon>Periconia</taxon>
    </lineage>
</organism>
<gene>
    <name evidence="1" type="ORF">DM02DRAFT_698064</name>
</gene>
<dbReference type="AlphaFoldDB" id="A0A2V1D4D2"/>
<dbReference type="EMBL" id="KZ805636">
    <property type="protein sequence ID" value="PVH92891.1"/>
    <property type="molecule type" value="Genomic_DNA"/>
</dbReference>
<proteinExistence type="predicted"/>
<name>A0A2V1D4D2_9PLEO</name>
<sequence>MTTEIQESLDKLMNNTESLMVTLDHAKMHFEAQGKVQELKGIAKKIQSIRLKHRILLPGRSKYRNEYTNKKSEFEEVHQEWKEGFEKRAARLAEIHRRQPCGDDACSVKKFEAKILEVSQSILPLPGDEEPEDV</sequence>